<organism evidence="2 3">
    <name type="scientific">Solanum bulbocastanum</name>
    <name type="common">Wild potato</name>
    <dbReference type="NCBI Taxonomy" id="147425"/>
    <lineage>
        <taxon>Eukaryota</taxon>
        <taxon>Viridiplantae</taxon>
        <taxon>Streptophyta</taxon>
        <taxon>Embryophyta</taxon>
        <taxon>Tracheophyta</taxon>
        <taxon>Spermatophyta</taxon>
        <taxon>Magnoliopsida</taxon>
        <taxon>eudicotyledons</taxon>
        <taxon>Gunneridae</taxon>
        <taxon>Pentapetalae</taxon>
        <taxon>asterids</taxon>
        <taxon>lamiids</taxon>
        <taxon>Solanales</taxon>
        <taxon>Solanaceae</taxon>
        <taxon>Solanoideae</taxon>
        <taxon>Solaneae</taxon>
        <taxon>Solanum</taxon>
    </lineage>
</organism>
<feature type="region of interest" description="Disordered" evidence="1">
    <location>
        <begin position="96"/>
        <end position="139"/>
    </location>
</feature>
<proteinExistence type="predicted"/>
<evidence type="ECO:0000313" key="2">
    <source>
        <dbReference type="EMBL" id="KAK6773425.1"/>
    </source>
</evidence>
<gene>
    <name evidence="2" type="ORF">RDI58_028663</name>
</gene>
<dbReference type="Proteomes" id="UP001371456">
    <property type="component" value="Unassembled WGS sequence"/>
</dbReference>
<reference evidence="2 3" key="1">
    <citation type="submission" date="2024-02" db="EMBL/GenBank/DDBJ databases">
        <title>de novo genome assembly of Solanum bulbocastanum strain 11H21.</title>
        <authorList>
            <person name="Hosaka A.J."/>
        </authorList>
    </citation>
    <scope>NUCLEOTIDE SEQUENCE [LARGE SCALE GENOMIC DNA]</scope>
    <source>
        <tissue evidence="2">Young leaves</tissue>
    </source>
</reference>
<comment type="caution">
    <text evidence="2">The sequence shown here is derived from an EMBL/GenBank/DDBJ whole genome shotgun (WGS) entry which is preliminary data.</text>
</comment>
<dbReference type="AlphaFoldDB" id="A0AAN8XYX7"/>
<protein>
    <submittedName>
        <fullName evidence="2">Uncharacterized protein</fullName>
    </submittedName>
</protein>
<keyword evidence="3" id="KW-1185">Reference proteome</keyword>
<evidence type="ECO:0000313" key="3">
    <source>
        <dbReference type="Proteomes" id="UP001371456"/>
    </source>
</evidence>
<dbReference type="EMBL" id="JBANQN010000012">
    <property type="protein sequence ID" value="KAK6773425.1"/>
    <property type="molecule type" value="Genomic_DNA"/>
</dbReference>
<sequence length="139" mass="16509">MDWPEFQESSKPQEPTIDLCGVSPQDNHKVTAQIDRWIPEEKQIFENAFSRYNNLGSQILFRFNASKFPHKSLEEMENLYINLFKKVEMEDFSKNKNVVVDDHHQQHHQVPQEDNSSDKETNLNDTPPRAEINRSRRRQ</sequence>
<evidence type="ECO:0000256" key="1">
    <source>
        <dbReference type="SAM" id="MobiDB-lite"/>
    </source>
</evidence>
<name>A0AAN8XYX7_SOLBU</name>
<accession>A0AAN8XYX7</accession>